<organism evidence="1 2">
    <name type="scientific">Lyngbya aestuarii BL J</name>
    <dbReference type="NCBI Taxonomy" id="1348334"/>
    <lineage>
        <taxon>Bacteria</taxon>
        <taxon>Bacillati</taxon>
        <taxon>Cyanobacteriota</taxon>
        <taxon>Cyanophyceae</taxon>
        <taxon>Oscillatoriophycideae</taxon>
        <taxon>Oscillatoriales</taxon>
        <taxon>Microcoleaceae</taxon>
        <taxon>Lyngbya</taxon>
    </lineage>
</organism>
<protein>
    <submittedName>
        <fullName evidence="1">Uncharacterized protein</fullName>
    </submittedName>
</protein>
<accession>U7QM38</accession>
<keyword evidence="2" id="KW-1185">Reference proteome</keyword>
<comment type="caution">
    <text evidence="1">The sequence shown here is derived from an EMBL/GenBank/DDBJ whole genome shotgun (WGS) entry which is preliminary data.</text>
</comment>
<sequence>MKFKKEYRLIIDQKLEVKRQKSEVFSLPISSAPQLPISHYPIRNF</sequence>
<name>U7QM38_9CYAN</name>
<reference evidence="1 2" key="1">
    <citation type="journal article" date="2013" name="Front. Microbiol.">
        <title>Comparative genomic analyses of the cyanobacterium, Lyngbya aestuarii BL J, a powerful hydrogen producer.</title>
        <authorList>
            <person name="Kothari A."/>
            <person name="Vaughn M."/>
            <person name="Garcia-Pichel F."/>
        </authorList>
    </citation>
    <scope>NUCLEOTIDE SEQUENCE [LARGE SCALE GENOMIC DNA]</scope>
    <source>
        <strain evidence="1 2">BL J</strain>
    </source>
</reference>
<evidence type="ECO:0000313" key="1">
    <source>
        <dbReference type="EMBL" id="ERT08928.1"/>
    </source>
</evidence>
<proteinExistence type="predicted"/>
<dbReference type="Proteomes" id="UP000017127">
    <property type="component" value="Unassembled WGS sequence"/>
</dbReference>
<gene>
    <name evidence="1" type="ORF">M595_1011</name>
</gene>
<dbReference type="AlphaFoldDB" id="U7QM38"/>
<evidence type="ECO:0000313" key="2">
    <source>
        <dbReference type="Proteomes" id="UP000017127"/>
    </source>
</evidence>
<dbReference type="EMBL" id="AUZM01000006">
    <property type="protein sequence ID" value="ERT08928.1"/>
    <property type="molecule type" value="Genomic_DNA"/>
</dbReference>